<name>A0A2P7QIW6_9SPHN</name>
<feature type="domain" description="O-methyltransferase C-terminal" evidence="5">
    <location>
        <begin position="169"/>
        <end position="324"/>
    </location>
</feature>
<reference evidence="7 8" key="1">
    <citation type="submission" date="2018-03" db="EMBL/GenBank/DDBJ databases">
        <title>The draft genome of Sphingosinicella sp. GL-C-18.</title>
        <authorList>
            <person name="Liu L."/>
            <person name="Li L."/>
            <person name="Liang L."/>
            <person name="Zhang X."/>
            <person name="Wang T."/>
        </authorList>
    </citation>
    <scope>NUCLEOTIDE SEQUENCE [LARGE SCALE GENOMIC DNA]</scope>
    <source>
        <strain evidence="7 8">GL-C-18</strain>
    </source>
</reference>
<dbReference type="PROSITE" id="PS51683">
    <property type="entry name" value="SAM_OMT_II"/>
    <property type="match status" value="1"/>
</dbReference>
<sequence length="345" mass="36104">MTDQDSSPQDDAVAEAALRVVEIAGGHYAARALHLVVDLGLADMIADGRLSCVEIAAASAMDERAMLRILRLLAVHGVFVEPAERVFALGALGQALRAGRKHGAAAAVRMLSRSGMWEAAGNLGESLRTGQPMLESRRQRPLYQANSFARAEALAAAMAGFHAGMHAGVAAGYDFSNAGLVVDIGGSTGLLLEAILRAHPHLRGLLFDRPPTAPVAKERLEAVGLGDRCGVLGGDFFQSVPAGGDIYLLAHVIHDWPESDAVRILTNCRRVLASEARLLIVEPVSGDSVAELHATLIDAILMSATGGGCRTLQEHSALLAQAGLALRTVSPIGRIASLMEVVAAD</sequence>
<dbReference type="PIRSF" id="PIRSF005739">
    <property type="entry name" value="O-mtase"/>
    <property type="match status" value="1"/>
</dbReference>
<dbReference type="PANTHER" id="PTHR43712">
    <property type="entry name" value="PUTATIVE (AFU_ORTHOLOGUE AFUA_4G14580)-RELATED"/>
    <property type="match status" value="1"/>
</dbReference>
<evidence type="ECO:0000256" key="1">
    <source>
        <dbReference type="ARBA" id="ARBA00022603"/>
    </source>
</evidence>
<dbReference type="RefSeq" id="WP_106514731.1">
    <property type="nucleotide sequence ID" value="NZ_PXYI01000007.1"/>
</dbReference>
<dbReference type="GO" id="GO:0046983">
    <property type="term" value="F:protein dimerization activity"/>
    <property type="evidence" value="ECO:0007669"/>
    <property type="project" value="InterPro"/>
</dbReference>
<protein>
    <submittedName>
        <fullName evidence="7">Uncharacterized protein</fullName>
    </submittedName>
</protein>
<proteinExistence type="predicted"/>
<gene>
    <name evidence="7" type="ORF">C7I55_19600</name>
</gene>
<dbReference type="InterPro" id="IPR001077">
    <property type="entry name" value="COMT_C"/>
</dbReference>
<keyword evidence="2" id="KW-0808">Transferase</keyword>
<dbReference type="AlphaFoldDB" id="A0A2P7QIW6"/>
<dbReference type="GO" id="GO:0008171">
    <property type="term" value="F:O-methyltransferase activity"/>
    <property type="evidence" value="ECO:0007669"/>
    <property type="project" value="InterPro"/>
</dbReference>
<dbReference type="PANTHER" id="PTHR43712:SF2">
    <property type="entry name" value="O-METHYLTRANSFERASE CICE"/>
    <property type="match status" value="1"/>
</dbReference>
<dbReference type="Pfam" id="PF08100">
    <property type="entry name" value="Dimerisation"/>
    <property type="match status" value="1"/>
</dbReference>
<dbReference type="InterPro" id="IPR036390">
    <property type="entry name" value="WH_DNA-bd_sf"/>
</dbReference>
<dbReference type="Proteomes" id="UP000241167">
    <property type="component" value="Unassembled WGS sequence"/>
</dbReference>
<keyword evidence="1" id="KW-0489">Methyltransferase</keyword>
<evidence type="ECO:0000256" key="4">
    <source>
        <dbReference type="PIRSR" id="PIRSR005739-1"/>
    </source>
</evidence>
<dbReference type="Gene3D" id="1.10.287.1350">
    <property type="match status" value="1"/>
</dbReference>
<dbReference type="Gene3D" id="1.10.10.10">
    <property type="entry name" value="Winged helix-like DNA-binding domain superfamily/Winged helix DNA-binding domain"/>
    <property type="match status" value="1"/>
</dbReference>
<evidence type="ECO:0000259" key="5">
    <source>
        <dbReference type="Pfam" id="PF00891"/>
    </source>
</evidence>
<accession>A0A2P7QIW6</accession>
<dbReference type="OrthoDB" id="9766840at2"/>
<dbReference type="CDD" id="cd02440">
    <property type="entry name" value="AdoMet_MTases"/>
    <property type="match status" value="1"/>
</dbReference>
<evidence type="ECO:0000256" key="2">
    <source>
        <dbReference type="ARBA" id="ARBA00022679"/>
    </source>
</evidence>
<dbReference type="InterPro" id="IPR016461">
    <property type="entry name" value="COMT-like"/>
</dbReference>
<dbReference type="Pfam" id="PF00891">
    <property type="entry name" value="Methyltransf_2"/>
    <property type="match status" value="1"/>
</dbReference>
<evidence type="ECO:0000313" key="7">
    <source>
        <dbReference type="EMBL" id="PSJ37918.1"/>
    </source>
</evidence>
<dbReference type="EMBL" id="PXYI01000007">
    <property type="protein sequence ID" value="PSJ37918.1"/>
    <property type="molecule type" value="Genomic_DNA"/>
</dbReference>
<dbReference type="SUPFAM" id="SSF53335">
    <property type="entry name" value="S-adenosyl-L-methionine-dependent methyltransferases"/>
    <property type="match status" value="1"/>
</dbReference>
<dbReference type="InterPro" id="IPR012967">
    <property type="entry name" value="COMT_dimerisation"/>
</dbReference>
<feature type="active site" description="Proton acceptor" evidence="4">
    <location>
        <position position="254"/>
    </location>
</feature>
<dbReference type="InterPro" id="IPR029063">
    <property type="entry name" value="SAM-dependent_MTases_sf"/>
</dbReference>
<organism evidence="7 8">
    <name type="scientific">Allosphingosinicella deserti</name>
    <dbReference type="NCBI Taxonomy" id="2116704"/>
    <lineage>
        <taxon>Bacteria</taxon>
        <taxon>Pseudomonadati</taxon>
        <taxon>Pseudomonadota</taxon>
        <taxon>Alphaproteobacteria</taxon>
        <taxon>Sphingomonadales</taxon>
        <taxon>Sphingomonadaceae</taxon>
        <taxon>Allosphingosinicella</taxon>
    </lineage>
</organism>
<dbReference type="InterPro" id="IPR036388">
    <property type="entry name" value="WH-like_DNA-bd_sf"/>
</dbReference>
<evidence type="ECO:0000256" key="3">
    <source>
        <dbReference type="ARBA" id="ARBA00022691"/>
    </source>
</evidence>
<evidence type="ECO:0000259" key="6">
    <source>
        <dbReference type="Pfam" id="PF08100"/>
    </source>
</evidence>
<dbReference type="SUPFAM" id="SSF46785">
    <property type="entry name" value="Winged helix' DNA-binding domain"/>
    <property type="match status" value="1"/>
</dbReference>
<evidence type="ECO:0000313" key="8">
    <source>
        <dbReference type="Proteomes" id="UP000241167"/>
    </source>
</evidence>
<feature type="domain" description="O-methyltransferase dimerisation" evidence="6">
    <location>
        <begin position="22"/>
        <end position="96"/>
    </location>
</feature>
<comment type="caution">
    <text evidence="7">The sequence shown here is derived from an EMBL/GenBank/DDBJ whole genome shotgun (WGS) entry which is preliminary data.</text>
</comment>
<keyword evidence="8" id="KW-1185">Reference proteome</keyword>
<dbReference type="GO" id="GO:0032259">
    <property type="term" value="P:methylation"/>
    <property type="evidence" value="ECO:0007669"/>
    <property type="project" value="UniProtKB-KW"/>
</dbReference>
<dbReference type="Gene3D" id="3.40.50.150">
    <property type="entry name" value="Vaccinia Virus protein VP39"/>
    <property type="match status" value="1"/>
</dbReference>
<keyword evidence="3" id="KW-0949">S-adenosyl-L-methionine</keyword>